<evidence type="ECO:0000256" key="5">
    <source>
        <dbReference type="PIRSR" id="PIRSR601461-1"/>
    </source>
</evidence>
<organism evidence="11 12">
    <name type="scientific">Drechslerella stenobrocha 248</name>
    <dbReference type="NCBI Taxonomy" id="1043628"/>
    <lineage>
        <taxon>Eukaryota</taxon>
        <taxon>Fungi</taxon>
        <taxon>Dikarya</taxon>
        <taxon>Ascomycota</taxon>
        <taxon>Pezizomycotina</taxon>
        <taxon>Orbiliomycetes</taxon>
        <taxon>Orbiliales</taxon>
        <taxon>Orbiliaceae</taxon>
        <taxon>Drechslerella</taxon>
    </lineage>
</organism>
<dbReference type="InterPro" id="IPR034164">
    <property type="entry name" value="Pepsin-like_dom"/>
</dbReference>
<feature type="active site" evidence="5">
    <location>
        <position position="311"/>
    </location>
</feature>
<dbReference type="InterPro" id="IPR001969">
    <property type="entry name" value="Aspartic_peptidase_AS"/>
</dbReference>
<dbReference type="InterPro" id="IPR001461">
    <property type="entry name" value="Aspartic_peptidase_A1"/>
</dbReference>
<feature type="disulfide bond" evidence="6">
    <location>
        <begin position="135"/>
        <end position="140"/>
    </location>
</feature>
<dbReference type="InterPro" id="IPR021109">
    <property type="entry name" value="Peptidase_aspartic_dom_sf"/>
</dbReference>
<feature type="domain" description="Peptidase A1" evidence="10">
    <location>
        <begin position="104"/>
        <end position="419"/>
    </location>
</feature>
<feature type="active site" evidence="5">
    <location>
        <position position="122"/>
    </location>
</feature>
<dbReference type="OrthoDB" id="28208at2759"/>
<dbReference type="GO" id="GO:0004190">
    <property type="term" value="F:aspartic-type endopeptidase activity"/>
    <property type="evidence" value="ECO:0007669"/>
    <property type="project" value="UniProtKB-KW"/>
</dbReference>
<dbReference type="MEROPS" id="A01.077"/>
<evidence type="ECO:0000256" key="2">
    <source>
        <dbReference type="ARBA" id="ARBA00022670"/>
    </source>
</evidence>
<keyword evidence="2 7" id="KW-0645">Protease</keyword>
<dbReference type="PANTHER" id="PTHR47966">
    <property type="entry name" value="BETA-SITE APP-CLEAVING ENZYME, ISOFORM A-RELATED"/>
    <property type="match status" value="1"/>
</dbReference>
<dbReference type="FunFam" id="2.40.70.10:FF:000115">
    <property type="entry name" value="Lysosomal aspartic protease"/>
    <property type="match status" value="1"/>
</dbReference>
<keyword evidence="9" id="KW-0732">Signal</keyword>
<keyword evidence="12" id="KW-1185">Reference proteome</keyword>
<comment type="similarity">
    <text evidence="1 7">Belongs to the peptidase A1 family.</text>
</comment>
<dbReference type="InterPro" id="IPR033121">
    <property type="entry name" value="PEPTIDASE_A1"/>
</dbReference>
<name>W7HRB7_9PEZI</name>
<evidence type="ECO:0000256" key="1">
    <source>
        <dbReference type="ARBA" id="ARBA00007447"/>
    </source>
</evidence>
<accession>W7HRB7</accession>
<dbReference type="PROSITE" id="PS51767">
    <property type="entry name" value="PEPTIDASE_A1"/>
    <property type="match status" value="1"/>
</dbReference>
<keyword evidence="3 7" id="KW-0064">Aspartyl protease</keyword>
<sequence length="439" mass="47431">MRLLASALCLAACLVPIKAFVPWRPDVSDLDPATLHAIKPPPPAALRRHNLQISRAAAKFTRRAHASTTSNSRPVARPVAPLARREDKTSGPIGLSSDPNDISYWVNVDFGSSQKSFRLVLDTGSADTWVPSSECIAQSCLAHRTYGPGDSSTLTFTDNKTFSIKYASGNVEGSIVNDSLSLGPVTLENVSFGLATVVSDDFTAFPVDGILGLGFPSASVQKVPTFLDNLISQQIITKRVFGVHLHRSSDAAGNGSVIFGGIDSSRIEGGPTALKYYSLNTTSHLWSIRLSDVLIDGKSAGFEEGRNVVIDTGTALVLIPPDDALKLHQPISGTRSNGQTFYIPCNTNVRLKLRFGSDEYEISPKDYVGDVVDAGNNLCLSLIVGRSVNRIWEGCTGSLFNQNEYDDFSPPPNCLNSIRSPHNNQDHHPQWLVAFFSAF</sequence>
<protein>
    <recommendedName>
        <fullName evidence="10">Peptidase A1 domain-containing protein</fullName>
    </recommendedName>
</protein>
<reference evidence="11 12" key="1">
    <citation type="submission" date="2013-05" db="EMBL/GenBank/DDBJ databases">
        <title>Drechslerella stenobrocha genome reveals carnivorous origination and mechanical trapping mechanism of predatory fungi.</title>
        <authorList>
            <person name="Liu X."/>
            <person name="Zhang W."/>
            <person name="Liu K."/>
        </authorList>
    </citation>
    <scope>NUCLEOTIDE SEQUENCE [LARGE SCALE GENOMIC DNA]</scope>
    <source>
        <strain evidence="11 12">248</strain>
    </source>
</reference>
<proteinExistence type="inferred from homology"/>
<evidence type="ECO:0000256" key="9">
    <source>
        <dbReference type="SAM" id="SignalP"/>
    </source>
</evidence>
<evidence type="ECO:0000259" key="10">
    <source>
        <dbReference type="PROSITE" id="PS51767"/>
    </source>
</evidence>
<evidence type="ECO:0000313" key="12">
    <source>
        <dbReference type="Proteomes" id="UP000024837"/>
    </source>
</evidence>
<evidence type="ECO:0000256" key="4">
    <source>
        <dbReference type="ARBA" id="ARBA00022801"/>
    </source>
</evidence>
<gene>
    <name evidence="11" type="ORF">DRE_05056</name>
</gene>
<dbReference type="PANTHER" id="PTHR47966:SF75">
    <property type="entry name" value="ENDOPEPTIDASE (CTSD), PUTATIVE (AFU_ORTHOLOGUE AFUA_4G07040)-RELATED"/>
    <property type="match status" value="1"/>
</dbReference>
<dbReference type="Pfam" id="PF00026">
    <property type="entry name" value="Asp"/>
    <property type="match status" value="1"/>
</dbReference>
<dbReference type="PRINTS" id="PR00792">
    <property type="entry name" value="PEPSIN"/>
</dbReference>
<evidence type="ECO:0000256" key="7">
    <source>
        <dbReference type="RuleBase" id="RU000454"/>
    </source>
</evidence>
<dbReference type="HOGENOM" id="CLU_013253_10_0_1"/>
<keyword evidence="4 7" id="KW-0378">Hydrolase</keyword>
<dbReference type="EMBL" id="KI966424">
    <property type="protein sequence ID" value="EWC45719.1"/>
    <property type="molecule type" value="Genomic_DNA"/>
</dbReference>
<feature type="region of interest" description="Disordered" evidence="8">
    <location>
        <begin position="62"/>
        <end position="93"/>
    </location>
</feature>
<feature type="signal peptide" evidence="9">
    <location>
        <begin position="1"/>
        <end position="19"/>
    </location>
</feature>
<dbReference type="GO" id="GO:0006508">
    <property type="term" value="P:proteolysis"/>
    <property type="evidence" value="ECO:0007669"/>
    <property type="project" value="UniProtKB-KW"/>
</dbReference>
<dbReference type="Gene3D" id="2.40.70.10">
    <property type="entry name" value="Acid Proteases"/>
    <property type="match status" value="2"/>
</dbReference>
<dbReference type="AlphaFoldDB" id="W7HRB7"/>
<evidence type="ECO:0000256" key="3">
    <source>
        <dbReference type="ARBA" id="ARBA00022750"/>
    </source>
</evidence>
<evidence type="ECO:0000256" key="6">
    <source>
        <dbReference type="PIRSR" id="PIRSR601461-2"/>
    </source>
</evidence>
<evidence type="ECO:0000256" key="8">
    <source>
        <dbReference type="SAM" id="MobiDB-lite"/>
    </source>
</evidence>
<dbReference type="Proteomes" id="UP000024837">
    <property type="component" value="Unassembled WGS sequence"/>
</dbReference>
<dbReference type="PROSITE" id="PS00141">
    <property type="entry name" value="ASP_PROTEASE"/>
    <property type="match status" value="2"/>
</dbReference>
<keyword evidence="6" id="KW-1015">Disulfide bond</keyword>
<feature type="chain" id="PRO_5004893107" description="Peptidase A1 domain-containing protein" evidence="9">
    <location>
        <begin position="20"/>
        <end position="439"/>
    </location>
</feature>
<dbReference type="SUPFAM" id="SSF50630">
    <property type="entry name" value="Acid proteases"/>
    <property type="match status" value="1"/>
</dbReference>
<evidence type="ECO:0000313" key="11">
    <source>
        <dbReference type="EMBL" id="EWC45719.1"/>
    </source>
</evidence>
<dbReference type="CDD" id="cd05471">
    <property type="entry name" value="pepsin_like"/>
    <property type="match status" value="1"/>
</dbReference>